<dbReference type="PROSITE" id="PS51205">
    <property type="entry name" value="VPS9"/>
    <property type="match status" value="1"/>
</dbReference>
<organism evidence="8 9">
    <name type="scientific">Portunus trituberculatus</name>
    <name type="common">Swimming crab</name>
    <name type="synonym">Neptunus trituberculatus</name>
    <dbReference type="NCBI Taxonomy" id="210409"/>
    <lineage>
        <taxon>Eukaryota</taxon>
        <taxon>Metazoa</taxon>
        <taxon>Ecdysozoa</taxon>
        <taxon>Arthropoda</taxon>
        <taxon>Crustacea</taxon>
        <taxon>Multicrustacea</taxon>
        <taxon>Malacostraca</taxon>
        <taxon>Eumalacostraca</taxon>
        <taxon>Eucarida</taxon>
        <taxon>Decapoda</taxon>
        <taxon>Pleocyemata</taxon>
        <taxon>Brachyura</taxon>
        <taxon>Eubrachyura</taxon>
        <taxon>Portunoidea</taxon>
        <taxon>Portunidae</taxon>
        <taxon>Portuninae</taxon>
        <taxon>Portunus</taxon>
    </lineage>
</organism>
<feature type="compositionally biased region" description="Low complexity" evidence="4">
    <location>
        <begin position="254"/>
        <end position="272"/>
    </location>
</feature>
<dbReference type="PROSITE" id="PS50001">
    <property type="entry name" value="SH2"/>
    <property type="match status" value="1"/>
</dbReference>
<dbReference type="GO" id="GO:0005085">
    <property type="term" value="F:guanyl-nucleotide exchange factor activity"/>
    <property type="evidence" value="ECO:0007669"/>
    <property type="project" value="InterPro"/>
</dbReference>
<dbReference type="SUPFAM" id="SSF54236">
    <property type="entry name" value="Ubiquitin-like"/>
    <property type="match status" value="1"/>
</dbReference>
<evidence type="ECO:0000259" key="5">
    <source>
        <dbReference type="PROSITE" id="PS50001"/>
    </source>
</evidence>
<dbReference type="PANTHER" id="PTHR23101:SF104">
    <property type="entry name" value="PROTEIN SPRINT"/>
    <property type="match status" value="1"/>
</dbReference>
<protein>
    <submittedName>
        <fullName evidence="8">Protein sprint</fullName>
    </submittedName>
</protein>
<dbReference type="CDD" id="cd00173">
    <property type="entry name" value="SH2"/>
    <property type="match status" value="1"/>
</dbReference>
<feature type="domain" description="VPS9" evidence="7">
    <location>
        <begin position="634"/>
        <end position="780"/>
    </location>
</feature>
<sequence length="896" mass="97596">MSMNRKSPAVSFYGTRHLYPPEQQCWPISGPCILACATLACEQHPHRISDLLVTGSGDGSECEPCLIQLEERLIKSYPIWFLPDLQRSGAVHLLQGKDEGNFIVRQSSQLNTRALSVRLPPDKGPYIQHYLIEIHNDGSSYSLEASENRFDTLPSLIAYYSQCCVFQDEEFWGTVMASPTASTPTAESHHSNAPTPSPRPHDLSFSSFGKGGVTRGTSSTSLLSPQTLAGVCASGGSLGSSVGGSTSPLTPIRQQITSPQSTPCTPCGPSTPLGEEGMSRGRNEVRRHSRLGGRGKPIVPPRIGIDSHASNGDQSADIGCHLASSWEYHLHGSDTEDISGDAHSIAPSSVTRISEYDNVGSHGASFRTEDQHQKAPNHKTSRSILPEERIHPPLPTHYFPSTVSDSGTEFSEPWDSRKWEPFMHSEDDSSVDHYPRSLTATPALCTNTLEDSDMGGAGVTDTDSFVHVIGGENVAVSDDDDAGSISGTPTLSLAHAHNLDTQQRSRIMSPQLLALRHRQDAENGVAIRAYAVDLGNDTSTTFSQAVSNFITCTLESPEKDPAIVTRNVRQFMSGMKNYLVTSGEKEFEAIVKKQQSNLKATEFLNLDAILEDVLVRLVLRPLWNHINKLFVDAYSANGSIQQLATNMKYARSQQYIRLGIKAELSPPSGASLDTIRSLLTRMQKVYAPREKLESLLATISHIYQAMYENGNTSGSGDADDLVPMIMWVLCQSGMVSAEVEADYMWGLLLPSASSGEASYYLEAFHSAIHALKNLAPSPEPSPGNSLDSVKPDVSVVSDQGIMKIVIPDEKNGSIVTRTLPIRPATTTREVCKMMAHKLKVTNPQDYGLYKLVDGLESLLADNECPHKVKSDLSASGFHCTFAFKRMDAKIAWPILT</sequence>
<evidence type="ECO:0000259" key="7">
    <source>
        <dbReference type="PROSITE" id="PS51205"/>
    </source>
</evidence>
<dbReference type="SUPFAM" id="SSF109993">
    <property type="entry name" value="VPS9 domain"/>
    <property type="match status" value="1"/>
</dbReference>
<feature type="region of interest" description="Disordered" evidence="4">
    <location>
        <begin position="254"/>
        <end position="312"/>
    </location>
</feature>
<keyword evidence="3" id="KW-0727">SH2 domain</keyword>
<evidence type="ECO:0000256" key="2">
    <source>
        <dbReference type="ARBA" id="ARBA00022468"/>
    </source>
</evidence>
<dbReference type="Gene3D" id="1.20.1050.80">
    <property type="entry name" value="VPS9 domain"/>
    <property type="match status" value="1"/>
</dbReference>
<keyword evidence="2" id="KW-0343">GTPase activation</keyword>
<dbReference type="Gene3D" id="3.10.20.90">
    <property type="entry name" value="Phosphatidylinositol 3-kinase Catalytic Subunit, Chain A, domain 1"/>
    <property type="match status" value="1"/>
</dbReference>
<name>A0A5B7D5U0_PORTR</name>
<evidence type="ECO:0000256" key="3">
    <source>
        <dbReference type="PROSITE-ProRule" id="PRU00191"/>
    </source>
</evidence>
<dbReference type="InterPro" id="IPR003123">
    <property type="entry name" value="VPS9"/>
</dbReference>
<dbReference type="PROSITE" id="PS50200">
    <property type="entry name" value="RA"/>
    <property type="match status" value="1"/>
</dbReference>
<dbReference type="Pfam" id="PF23268">
    <property type="entry name" value="RIN1"/>
    <property type="match status" value="1"/>
</dbReference>
<evidence type="ECO:0000259" key="6">
    <source>
        <dbReference type="PROSITE" id="PS50200"/>
    </source>
</evidence>
<feature type="domain" description="SH2" evidence="5">
    <location>
        <begin position="80"/>
        <end position="180"/>
    </location>
</feature>
<evidence type="ECO:0000313" key="8">
    <source>
        <dbReference type="EMBL" id="MPC16629.1"/>
    </source>
</evidence>
<evidence type="ECO:0000256" key="1">
    <source>
        <dbReference type="ARBA" id="ARBA00006919"/>
    </source>
</evidence>
<feature type="compositionally biased region" description="Polar residues" evidence="4">
    <location>
        <begin position="179"/>
        <end position="194"/>
    </location>
</feature>
<dbReference type="Pfam" id="PF02204">
    <property type="entry name" value="VPS9"/>
    <property type="match status" value="1"/>
</dbReference>
<evidence type="ECO:0000256" key="4">
    <source>
        <dbReference type="SAM" id="MobiDB-lite"/>
    </source>
</evidence>
<dbReference type="GO" id="GO:0030139">
    <property type="term" value="C:endocytic vesicle"/>
    <property type="evidence" value="ECO:0007669"/>
    <property type="project" value="TreeGrafter"/>
</dbReference>
<dbReference type="GO" id="GO:0005829">
    <property type="term" value="C:cytosol"/>
    <property type="evidence" value="ECO:0007669"/>
    <property type="project" value="TreeGrafter"/>
</dbReference>
<dbReference type="InterPro" id="IPR000980">
    <property type="entry name" value="SH2"/>
</dbReference>
<feature type="region of interest" description="Disordered" evidence="4">
    <location>
        <begin position="360"/>
        <end position="405"/>
    </location>
</feature>
<proteinExistence type="inferred from homology"/>
<keyword evidence="9" id="KW-1185">Reference proteome</keyword>
<dbReference type="InterPro" id="IPR000159">
    <property type="entry name" value="RA_dom"/>
</dbReference>
<feature type="domain" description="Ras-associating" evidence="6">
    <location>
        <begin position="798"/>
        <end position="888"/>
    </location>
</feature>
<gene>
    <name evidence="8" type="primary">spri</name>
    <name evidence="8" type="ORF">E2C01_009459</name>
</gene>
<dbReference type="InterPro" id="IPR036860">
    <property type="entry name" value="SH2_dom_sf"/>
</dbReference>
<dbReference type="InterPro" id="IPR029071">
    <property type="entry name" value="Ubiquitin-like_domsf"/>
</dbReference>
<dbReference type="Proteomes" id="UP000324222">
    <property type="component" value="Unassembled WGS sequence"/>
</dbReference>
<dbReference type="CDD" id="cd01776">
    <property type="entry name" value="RA_Rin"/>
    <property type="match status" value="1"/>
</dbReference>
<evidence type="ECO:0000313" key="9">
    <source>
        <dbReference type="Proteomes" id="UP000324222"/>
    </source>
</evidence>
<comment type="caution">
    <text evidence="8">The sequence shown here is derived from an EMBL/GenBank/DDBJ whole genome shotgun (WGS) entry which is preliminary data.</text>
</comment>
<feature type="region of interest" description="Disordered" evidence="4">
    <location>
        <begin position="179"/>
        <end position="221"/>
    </location>
</feature>
<dbReference type="InterPro" id="IPR037191">
    <property type="entry name" value="VPS9_dom_sf"/>
</dbReference>
<accession>A0A5B7D5U0</accession>
<dbReference type="GO" id="GO:0005096">
    <property type="term" value="F:GTPase activator activity"/>
    <property type="evidence" value="ECO:0007669"/>
    <property type="project" value="UniProtKB-KW"/>
</dbReference>
<comment type="similarity">
    <text evidence="1">Belongs to the RIN (Ras interaction/interference) family.</text>
</comment>
<dbReference type="EMBL" id="VSRR010000522">
    <property type="protein sequence ID" value="MPC16629.1"/>
    <property type="molecule type" value="Genomic_DNA"/>
</dbReference>
<dbReference type="Gene3D" id="3.30.505.10">
    <property type="entry name" value="SH2 domain"/>
    <property type="match status" value="1"/>
</dbReference>
<reference evidence="8 9" key="1">
    <citation type="submission" date="2019-05" db="EMBL/GenBank/DDBJ databases">
        <title>Another draft genome of Portunus trituberculatus and its Hox gene families provides insights of decapod evolution.</title>
        <authorList>
            <person name="Jeong J.-H."/>
            <person name="Song I."/>
            <person name="Kim S."/>
            <person name="Choi T."/>
            <person name="Kim D."/>
            <person name="Ryu S."/>
            <person name="Kim W."/>
        </authorList>
    </citation>
    <scope>NUCLEOTIDE SEQUENCE [LARGE SCALE GENOMIC DNA]</scope>
    <source>
        <tissue evidence="8">Muscle</tissue>
    </source>
</reference>
<dbReference type="PANTHER" id="PTHR23101">
    <property type="entry name" value="RAB GDP/GTP EXCHANGE FACTOR"/>
    <property type="match status" value="1"/>
</dbReference>
<dbReference type="OrthoDB" id="21085at2759"/>
<dbReference type="GO" id="GO:0016192">
    <property type="term" value="P:vesicle-mediated transport"/>
    <property type="evidence" value="ECO:0007669"/>
    <property type="project" value="InterPro"/>
</dbReference>
<feature type="compositionally biased region" description="Basic and acidic residues" evidence="4">
    <location>
        <begin position="277"/>
        <end position="286"/>
    </location>
</feature>
<dbReference type="Pfam" id="PF00788">
    <property type="entry name" value="RA"/>
    <property type="match status" value="1"/>
</dbReference>
<dbReference type="SMART" id="SM00167">
    <property type="entry name" value="VPS9"/>
    <property type="match status" value="1"/>
</dbReference>
<dbReference type="SMART" id="SM00252">
    <property type="entry name" value="SH2"/>
    <property type="match status" value="1"/>
</dbReference>
<dbReference type="InterPro" id="IPR045046">
    <property type="entry name" value="Vps9-like"/>
</dbReference>
<dbReference type="SMART" id="SM00314">
    <property type="entry name" value="RA"/>
    <property type="match status" value="1"/>
</dbReference>
<dbReference type="GO" id="GO:0031267">
    <property type="term" value="F:small GTPase binding"/>
    <property type="evidence" value="ECO:0007669"/>
    <property type="project" value="TreeGrafter"/>
</dbReference>
<dbReference type="AlphaFoldDB" id="A0A5B7D5U0"/>
<dbReference type="SUPFAM" id="SSF55550">
    <property type="entry name" value="SH2 domain"/>
    <property type="match status" value="1"/>
</dbReference>
<dbReference type="GO" id="GO:0007165">
    <property type="term" value="P:signal transduction"/>
    <property type="evidence" value="ECO:0007669"/>
    <property type="project" value="InterPro"/>
</dbReference>
<dbReference type="Pfam" id="PF00017">
    <property type="entry name" value="SH2"/>
    <property type="match status" value="1"/>
</dbReference>